<sequence length="378" mass="43146">MSKRSLTDDQVCAILFRSDDDDDLDIINGYNEDDVAESGNIHSDNDNRHSDNSDGSVYGDTTEDDEPPVPKRRKKILTSGRLVRNLDASLDENNYNPVTLPHHDEIYKCTLVKQTKKTPSKVVTWTNKKPTVSSGRQGTENIIKTKECPINNANLAKTKTEQWELFITDEMINHIVLYTNMQIDKVITEFHDEVLERGYSCYVTNTCAREMRAFIGLLYARGLLNASHQTVRYTFNDDIGHPIFGATMSSKRFVFLNANIRFDNIHDRVTRFPQDRFAAIRELFEMFNTRCSSVLQPNEYLSLDETLYGCRNQISFKQYNSSKPQEYGLLFKSVNAVTYPFTFRACVYIGKPTGEAGPYYVPGILPTVQSLVSKLETC</sequence>
<dbReference type="EMBL" id="IACT01007381">
    <property type="protein sequence ID" value="LAC26499.1"/>
    <property type="molecule type" value="mRNA"/>
</dbReference>
<name>A0A6A7G7R9_9CRUS</name>
<proteinExistence type="evidence at transcript level"/>
<dbReference type="Pfam" id="PF13843">
    <property type="entry name" value="DDE_Tnp_1_7"/>
    <property type="match status" value="1"/>
</dbReference>
<protein>
    <submittedName>
        <fullName evidence="3">PiggyBac transposable element-derived protein 3</fullName>
    </submittedName>
</protein>
<feature type="compositionally biased region" description="Basic and acidic residues" evidence="1">
    <location>
        <begin position="43"/>
        <end position="52"/>
    </location>
</feature>
<dbReference type="PANTHER" id="PTHR46599">
    <property type="entry name" value="PIGGYBAC TRANSPOSABLE ELEMENT-DERIVED PROTEIN 4"/>
    <property type="match status" value="1"/>
</dbReference>
<evidence type="ECO:0000259" key="2">
    <source>
        <dbReference type="Pfam" id="PF13843"/>
    </source>
</evidence>
<feature type="region of interest" description="Disordered" evidence="1">
    <location>
        <begin position="22"/>
        <end position="75"/>
    </location>
</feature>
<organism evidence="3">
    <name type="scientific">Hirondellea gigas</name>
    <dbReference type="NCBI Taxonomy" id="1518452"/>
    <lineage>
        <taxon>Eukaryota</taxon>
        <taxon>Metazoa</taxon>
        <taxon>Ecdysozoa</taxon>
        <taxon>Arthropoda</taxon>
        <taxon>Crustacea</taxon>
        <taxon>Multicrustacea</taxon>
        <taxon>Malacostraca</taxon>
        <taxon>Eumalacostraca</taxon>
        <taxon>Peracarida</taxon>
        <taxon>Amphipoda</taxon>
        <taxon>Amphilochidea</taxon>
        <taxon>Lysianassida</taxon>
        <taxon>Lysianassidira</taxon>
        <taxon>Lysianassoidea</taxon>
        <taxon>Lysianassidae</taxon>
        <taxon>Hirondellea</taxon>
    </lineage>
</organism>
<accession>A0A6A7G7R9</accession>
<dbReference type="InterPro" id="IPR029526">
    <property type="entry name" value="PGBD"/>
</dbReference>
<reference evidence="3" key="1">
    <citation type="submission" date="2017-11" db="EMBL/GenBank/DDBJ databases">
        <title>The sensing device of the deep-sea amphipod.</title>
        <authorList>
            <person name="Kobayashi H."/>
            <person name="Nagahama T."/>
            <person name="Arai W."/>
            <person name="Sasagawa Y."/>
            <person name="Umeda M."/>
            <person name="Hayashi T."/>
            <person name="Nikaido I."/>
            <person name="Watanabe H."/>
            <person name="Oguri K."/>
            <person name="Kitazato H."/>
            <person name="Fujioka K."/>
            <person name="Kido Y."/>
            <person name="Takami H."/>
        </authorList>
    </citation>
    <scope>NUCLEOTIDE SEQUENCE</scope>
    <source>
        <tissue evidence="3">Whole body</tissue>
    </source>
</reference>
<dbReference type="PANTHER" id="PTHR46599:SF3">
    <property type="entry name" value="PIGGYBAC TRANSPOSABLE ELEMENT-DERIVED PROTEIN 4"/>
    <property type="match status" value="1"/>
</dbReference>
<feature type="domain" description="PiggyBac transposable element-derived protein" evidence="2">
    <location>
        <begin position="163"/>
        <end position="351"/>
    </location>
</feature>
<evidence type="ECO:0000313" key="3">
    <source>
        <dbReference type="EMBL" id="LAC26499.1"/>
    </source>
</evidence>
<feature type="compositionally biased region" description="Acidic residues" evidence="1">
    <location>
        <begin position="22"/>
        <end position="36"/>
    </location>
</feature>
<dbReference type="AlphaFoldDB" id="A0A6A7G7R9"/>
<evidence type="ECO:0000256" key="1">
    <source>
        <dbReference type="SAM" id="MobiDB-lite"/>
    </source>
</evidence>